<evidence type="ECO:0000256" key="1">
    <source>
        <dbReference type="SAM" id="Phobius"/>
    </source>
</evidence>
<keyword evidence="1" id="KW-0812">Transmembrane</keyword>
<reference evidence="3" key="1">
    <citation type="journal article" date="2019" name="Int. J. Syst. Evol. Microbiol.">
        <title>The Global Catalogue of Microorganisms (GCM) 10K type strain sequencing project: providing services to taxonomists for standard genome sequencing and annotation.</title>
        <authorList>
            <consortium name="The Broad Institute Genomics Platform"/>
            <consortium name="The Broad Institute Genome Sequencing Center for Infectious Disease"/>
            <person name="Wu L."/>
            <person name="Ma J."/>
        </authorList>
    </citation>
    <scope>NUCLEOTIDE SEQUENCE [LARGE SCALE GENOMIC DNA]</scope>
    <source>
        <strain evidence="3">CGMCC 1.10106</strain>
    </source>
</reference>
<gene>
    <name evidence="2" type="ORF">GCM10011395_15870</name>
</gene>
<dbReference type="Proteomes" id="UP000618591">
    <property type="component" value="Unassembled WGS sequence"/>
</dbReference>
<feature type="transmembrane region" description="Helical" evidence="1">
    <location>
        <begin position="40"/>
        <end position="60"/>
    </location>
</feature>
<keyword evidence="1" id="KW-0472">Membrane</keyword>
<feature type="transmembrane region" description="Helical" evidence="1">
    <location>
        <begin position="16"/>
        <end position="34"/>
    </location>
</feature>
<accession>A0ABQ1GM94</accession>
<organism evidence="2 3">
    <name type="scientific">Sphingomonas psychrolutea</name>
    <dbReference type="NCBI Taxonomy" id="1259676"/>
    <lineage>
        <taxon>Bacteria</taxon>
        <taxon>Pseudomonadati</taxon>
        <taxon>Pseudomonadota</taxon>
        <taxon>Alphaproteobacteria</taxon>
        <taxon>Sphingomonadales</taxon>
        <taxon>Sphingomonadaceae</taxon>
        <taxon>Sphingomonas</taxon>
    </lineage>
</organism>
<evidence type="ECO:0008006" key="4">
    <source>
        <dbReference type="Google" id="ProtNLM"/>
    </source>
</evidence>
<protein>
    <recommendedName>
        <fullName evidence="4">DUF2178 domain-containing protein</fullName>
    </recommendedName>
</protein>
<evidence type="ECO:0000313" key="3">
    <source>
        <dbReference type="Proteomes" id="UP000618591"/>
    </source>
</evidence>
<feature type="transmembrane region" description="Helical" evidence="1">
    <location>
        <begin position="115"/>
        <end position="133"/>
    </location>
</feature>
<feature type="transmembrane region" description="Helical" evidence="1">
    <location>
        <begin position="87"/>
        <end position="109"/>
    </location>
</feature>
<keyword evidence="3" id="KW-1185">Reference proteome</keyword>
<name>A0ABQ1GM94_9SPHN</name>
<comment type="caution">
    <text evidence="2">The sequence shown here is derived from an EMBL/GenBank/DDBJ whole genome shotgun (WGS) entry which is preliminary data.</text>
</comment>
<evidence type="ECO:0000313" key="2">
    <source>
        <dbReference type="EMBL" id="GGA46440.1"/>
    </source>
</evidence>
<proteinExistence type="predicted"/>
<sequence length="139" mass="14992">MSLIDLAERKARARALGLYVFAAFTVVMLGLTFAPWRPSFFQGMWLGFTFVSVLYLSPLATRLKSGPLAQLLEDEVTREHRRASSAIGFWAGLLAAAVMLAVGSVPGILSADDSARIIFTAAIAVAQVHLATLELRAAR</sequence>
<dbReference type="EMBL" id="BMDW01000007">
    <property type="protein sequence ID" value="GGA46440.1"/>
    <property type="molecule type" value="Genomic_DNA"/>
</dbReference>
<dbReference type="RefSeq" id="WP_188446318.1">
    <property type="nucleotide sequence ID" value="NZ_BMDW01000007.1"/>
</dbReference>
<keyword evidence="1" id="KW-1133">Transmembrane helix</keyword>